<feature type="domain" description="PPM-type phosphatase" evidence="11">
    <location>
        <begin position="34"/>
        <end position="315"/>
    </location>
</feature>
<comment type="similarity">
    <text evidence="9">Belongs to the PP2C family.</text>
</comment>
<feature type="compositionally biased region" description="Basic and acidic residues" evidence="10">
    <location>
        <begin position="584"/>
        <end position="600"/>
    </location>
</feature>
<feature type="compositionally biased region" description="Low complexity" evidence="10">
    <location>
        <begin position="1"/>
        <end position="10"/>
    </location>
</feature>
<reference evidence="12" key="1">
    <citation type="submission" date="2020-12" db="EMBL/GenBank/DDBJ databases">
        <authorList>
            <person name="Iha C."/>
        </authorList>
    </citation>
    <scope>NUCLEOTIDE SEQUENCE</scope>
</reference>
<name>A0A8S1INP3_9CHLO</name>
<dbReference type="SUPFAM" id="SSF81606">
    <property type="entry name" value="PP2C-like"/>
    <property type="match status" value="1"/>
</dbReference>
<dbReference type="PROSITE" id="PS01032">
    <property type="entry name" value="PPM_1"/>
    <property type="match status" value="1"/>
</dbReference>
<evidence type="ECO:0000313" key="12">
    <source>
        <dbReference type="EMBL" id="CAD7695003.1"/>
    </source>
</evidence>
<feature type="region of interest" description="Disordered" evidence="10">
    <location>
        <begin position="457"/>
        <end position="534"/>
    </location>
</feature>
<dbReference type="SMART" id="SM00332">
    <property type="entry name" value="PP2Cc"/>
    <property type="match status" value="1"/>
</dbReference>
<dbReference type="InterPro" id="IPR015655">
    <property type="entry name" value="PP2C"/>
</dbReference>
<keyword evidence="8" id="KW-0464">Manganese</keyword>
<feature type="compositionally biased region" description="Low complexity" evidence="10">
    <location>
        <begin position="568"/>
        <end position="577"/>
    </location>
</feature>
<evidence type="ECO:0000256" key="7">
    <source>
        <dbReference type="ARBA" id="ARBA00022912"/>
    </source>
</evidence>
<organism evidence="12 13">
    <name type="scientific">Ostreobium quekettii</name>
    <dbReference type="NCBI Taxonomy" id="121088"/>
    <lineage>
        <taxon>Eukaryota</taxon>
        <taxon>Viridiplantae</taxon>
        <taxon>Chlorophyta</taxon>
        <taxon>core chlorophytes</taxon>
        <taxon>Ulvophyceae</taxon>
        <taxon>TCBD clade</taxon>
        <taxon>Bryopsidales</taxon>
        <taxon>Ostreobineae</taxon>
        <taxon>Ostreobiaceae</taxon>
        <taxon>Ostreobium</taxon>
    </lineage>
</organism>
<dbReference type="Pfam" id="PF00481">
    <property type="entry name" value="PP2C"/>
    <property type="match status" value="1"/>
</dbReference>
<dbReference type="GO" id="GO:0004722">
    <property type="term" value="F:protein serine/threonine phosphatase activity"/>
    <property type="evidence" value="ECO:0007669"/>
    <property type="project" value="UniProtKB-EC"/>
</dbReference>
<dbReference type="GO" id="GO:0046872">
    <property type="term" value="F:metal ion binding"/>
    <property type="evidence" value="ECO:0007669"/>
    <property type="project" value="UniProtKB-KW"/>
</dbReference>
<comment type="cofactor">
    <cofactor evidence="2">
        <name>Mg(2+)</name>
        <dbReference type="ChEBI" id="CHEBI:18420"/>
    </cofactor>
</comment>
<proteinExistence type="inferred from homology"/>
<dbReference type="EMBL" id="CAJHUC010000291">
    <property type="protein sequence ID" value="CAD7695003.1"/>
    <property type="molecule type" value="Genomic_DNA"/>
</dbReference>
<evidence type="ECO:0000259" key="11">
    <source>
        <dbReference type="PROSITE" id="PS51746"/>
    </source>
</evidence>
<evidence type="ECO:0000256" key="8">
    <source>
        <dbReference type="ARBA" id="ARBA00023211"/>
    </source>
</evidence>
<dbReference type="CDD" id="cd00143">
    <property type="entry name" value="PP2Cc"/>
    <property type="match status" value="1"/>
</dbReference>
<evidence type="ECO:0000256" key="1">
    <source>
        <dbReference type="ARBA" id="ARBA00001936"/>
    </source>
</evidence>
<feature type="compositionally biased region" description="Gly residues" evidence="10">
    <location>
        <begin position="405"/>
        <end position="416"/>
    </location>
</feature>
<dbReference type="OrthoDB" id="10264738at2759"/>
<evidence type="ECO:0000313" key="13">
    <source>
        <dbReference type="Proteomes" id="UP000708148"/>
    </source>
</evidence>
<evidence type="ECO:0000256" key="10">
    <source>
        <dbReference type="SAM" id="MobiDB-lite"/>
    </source>
</evidence>
<dbReference type="PANTHER" id="PTHR47992">
    <property type="entry name" value="PROTEIN PHOSPHATASE"/>
    <property type="match status" value="1"/>
</dbReference>
<dbReference type="Gene3D" id="3.60.40.10">
    <property type="entry name" value="PPM-type phosphatase domain"/>
    <property type="match status" value="1"/>
</dbReference>
<dbReference type="EC" id="3.1.3.16" evidence="3"/>
<comment type="cofactor">
    <cofactor evidence="1">
        <name>Mn(2+)</name>
        <dbReference type="ChEBI" id="CHEBI:29035"/>
    </cofactor>
</comment>
<dbReference type="InterPro" id="IPR001932">
    <property type="entry name" value="PPM-type_phosphatase-like_dom"/>
</dbReference>
<sequence length="695" mass="72884">MADPGVSGDSAGEGGGLRPGAHRARARGWHAGAPAAEYSACQRGLKGEDVVIVREARPVVEGGPAWGLYCICDGHGGTVAANYVKSHMWRALGPLLPREPAPECEDCEGFHEFSRRVRVAVVKTFVKINERFAKEDSAIKSGTAVTLALLCGRLLTVANVGSADAVLDTGTDARLVTMNDTIDTNEAERERLKRAGVRLAPLSAYYTRPARQREQSVGPLRCWPGGVTMSRSVGDTGAGEHVLACPHINQIMLPRSGTRLLMGSQGLWDLIHWEKAVQSLRRVPTKHAASRVIELAVVQNNLSIQQDTTAIAVDVLLPACSDFPKLARAKATWKRSEKPRGPLSGVRMCLGIEANKYHQAVARFRCDKPRVVAKVDGWEVWKSLQEPSISDSCSSHWAIVAAASGPGGPQGPGGRPGPRRQRWRAAGYSEKGCRRRGCGVAGGCACAPVSCFMERDGGRGGRTTASMLRRSISCGRRRSPRSPSGVDGSGPDATAQPSAGQAPASRRRGSLQRVSAIEERPSEEAAVQQHPQASTSILEVPPAGVSILAALGPGSPTGTWSGGGGSPWAGSAGLASPGPRPNGRARDWREDSARARPDDSVVHPAAKSMMREGNVMEGGGSSRCGLGKGGEDGGAGTEVSAWRKFSATIDGTQGLGLAPGRPASGIGPEDAAVLWYAVGGPQGGGAPAPRQVTTY</sequence>
<protein>
    <recommendedName>
        <fullName evidence="3">protein-serine/threonine phosphatase</fullName>
        <ecNumber evidence="3">3.1.3.16</ecNumber>
    </recommendedName>
</protein>
<keyword evidence="7 9" id="KW-0904">Protein phosphatase</keyword>
<feature type="region of interest" description="Disordered" evidence="10">
    <location>
        <begin position="556"/>
        <end position="600"/>
    </location>
</feature>
<accession>A0A8S1INP3</accession>
<dbReference type="PROSITE" id="PS51746">
    <property type="entry name" value="PPM_2"/>
    <property type="match status" value="1"/>
</dbReference>
<keyword evidence="4" id="KW-0479">Metal-binding</keyword>
<comment type="caution">
    <text evidence="12">The sequence shown here is derived from an EMBL/GenBank/DDBJ whole genome shotgun (WGS) entry which is preliminary data.</text>
</comment>
<evidence type="ECO:0000256" key="3">
    <source>
        <dbReference type="ARBA" id="ARBA00013081"/>
    </source>
</evidence>
<feature type="compositionally biased region" description="Gly residues" evidence="10">
    <location>
        <begin position="616"/>
        <end position="636"/>
    </location>
</feature>
<keyword evidence="13" id="KW-1185">Reference proteome</keyword>
<feature type="region of interest" description="Disordered" evidence="10">
    <location>
        <begin position="613"/>
        <end position="637"/>
    </location>
</feature>
<dbReference type="InterPro" id="IPR000222">
    <property type="entry name" value="PP2C_BS"/>
</dbReference>
<dbReference type="AlphaFoldDB" id="A0A8S1INP3"/>
<feature type="compositionally biased region" description="Low complexity" evidence="10">
    <location>
        <begin position="481"/>
        <end position="491"/>
    </location>
</feature>
<keyword evidence="6" id="KW-0460">Magnesium</keyword>
<feature type="region of interest" description="Disordered" evidence="10">
    <location>
        <begin position="401"/>
        <end position="423"/>
    </location>
</feature>
<evidence type="ECO:0000256" key="6">
    <source>
        <dbReference type="ARBA" id="ARBA00022842"/>
    </source>
</evidence>
<gene>
    <name evidence="12" type="ORF">OSTQU699_LOCUS364</name>
</gene>
<dbReference type="InterPro" id="IPR036457">
    <property type="entry name" value="PPM-type-like_dom_sf"/>
</dbReference>
<feature type="region of interest" description="Disordered" evidence="10">
    <location>
        <begin position="1"/>
        <end position="26"/>
    </location>
</feature>
<keyword evidence="5 9" id="KW-0378">Hydrolase</keyword>
<evidence type="ECO:0000256" key="5">
    <source>
        <dbReference type="ARBA" id="ARBA00022801"/>
    </source>
</evidence>
<evidence type="ECO:0000256" key="2">
    <source>
        <dbReference type="ARBA" id="ARBA00001946"/>
    </source>
</evidence>
<evidence type="ECO:0000256" key="4">
    <source>
        <dbReference type="ARBA" id="ARBA00022723"/>
    </source>
</evidence>
<dbReference type="Proteomes" id="UP000708148">
    <property type="component" value="Unassembled WGS sequence"/>
</dbReference>
<evidence type="ECO:0000256" key="9">
    <source>
        <dbReference type="RuleBase" id="RU003465"/>
    </source>
</evidence>